<dbReference type="WBParaSite" id="jg7930">
    <property type="protein sequence ID" value="jg7930"/>
    <property type="gene ID" value="jg7930"/>
</dbReference>
<name>A0A915EMV2_9BILA</name>
<proteinExistence type="predicted"/>
<keyword evidence="1" id="KW-1185">Reference proteome</keyword>
<reference evidence="2" key="1">
    <citation type="submission" date="2022-11" db="UniProtKB">
        <authorList>
            <consortium name="WormBaseParasite"/>
        </authorList>
    </citation>
    <scope>IDENTIFICATION</scope>
</reference>
<dbReference type="PANTHER" id="PTHR21523:SF46">
    <property type="entry name" value="MLT-TEN (MLT-10) RELATED"/>
    <property type="match status" value="1"/>
</dbReference>
<dbReference type="PANTHER" id="PTHR21523">
    <property type="match status" value="1"/>
</dbReference>
<dbReference type="InterPro" id="IPR006954">
    <property type="entry name" value="Mlt-10-like"/>
</dbReference>
<dbReference type="AlphaFoldDB" id="A0A915EMV2"/>
<evidence type="ECO:0000313" key="2">
    <source>
        <dbReference type="WBParaSite" id="jg7930"/>
    </source>
</evidence>
<protein>
    <submittedName>
        <fullName evidence="2">Uncharacterized protein</fullName>
    </submittedName>
</protein>
<evidence type="ECO:0000313" key="1">
    <source>
        <dbReference type="Proteomes" id="UP000887574"/>
    </source>
</evidence>
<accession>A0A915EMV2</accession>
<dbReference type="Proteomes" id="UP000887574">
    <property type="component" value="Unplaced"/>
</dbReference>
<sequence length="529" mass="59660">MGQLGKRLYNKLSADDKKKLANCLDKVDDKKDLVLKSPTSQTIFQRRLFRRSPYWLTSKTEINSETSAVVSFPNNSVQLTRPTFPYAQYRHKIWTRDVKSSSWKIRQADSLSVLPSSDDVSPISRVTNLVSKFHSFPFPSESISKTSSQEDQQSKIKWTKMYSTLLELKKQNDEKKRSPGAKAYDLRMFDLVLGNKEATLSPKQKKSPEGLLQMGLDLIDKIPRFAPLMPDKSDSSNAHLSPTILAFYESEKNKNNDIASVPKVLQAMGMNENDREHVLELLMDVTGTSNHVEDALGLLINGTNFFGTFLYRRRNFSANDRISAAYNRLEKSLKPEQSAQIDDTGFGYLERHQIQSLIKDQKANIPDESLTAKDYVETDPVKQEQALWRRIERIAKNIPDDIADKLDARRLARSPHFSAYKKLRMKRQGFPEPSVLKPIVLAPFMFSPTYGLVVLGPVVCLHRPLVMAPFILTPYVLSPNVLNPYVLCPDVLSPMVLGGSILSPSVASPAVLTDTYLMASVLSPSFLSK</sequence>
<dbReference type="Pfam" id="PF04870">
    <property type="entry name" value="Moulting_cycle"/>
    <property type="match status" value="1"/>
</dbReference>
<organism evidence="1 2">
    <name type="scientific">Ditylenchus dipsaci</name>
    <dbReference type="NCBI Taxonomy" id="166011"/>
    <lineage>
        <taxon>Eukaryota</taxon>
        <taxon>Metazoa</taxon>
        <taxon>Ecdysozoa</taxon>
        <taxon>Nematoda</taxon>
        <taxon>Chromadorea</taxon>
        <taxon>Rhabditida</taxon>
        <taxon>Tylenchina</taxon>
        <taxon>Tylenchomorpha</taxon>
        <taxon>Sphaerularioidea</taxon>
        <taxon>Anguinidae</taxon>
        <taxon>Anguininae</taxon>
        <taxon>Ditylenchus</taxon>
    </lineage>
</organism>